<dbReference type="InterPro" id="IPR041552">
    <property type="entry name" value="UvrA_DNA-bd"/>
</dbReference>
<proteinExistence type="inferred from homology"/>
<keyword evidence="5" id="KW-0547">Nucleotide-binding</keyword>
<sequence length="310" mass="33435">MHPNGHRKLLGHHDRPDQPDQPGGPDRTGGADAQNGLPRADAITITGAREHNLRDLTVAIPKHRLVAITGVSGSGKSSLAFDTLAVESDRQLAETLPWFVRDRMPRRPRPDADLLGGLTPAVVVDHRPPRGGARSTVGTATDILPVLRVLFSRCAEPAAGEASAFSFNDPEGMCPACQGLGAVTRLDLDAFLDTARSLNDGAIRFEPWGVGSWVWQTHARSGLFDPDLPLRDYTPEQWHTLLHGKGFKVSRDGGVGGDRGNTYEGLADRFERMYVRRDLADQPAAHRRAVAAVTSRGTCPDCGGDRLNAA</sequence>
<evidence type="ECO:0000256" key="3">
    <source>
        <dbReference type="ARBA" id="ARBA00022723"/>
    </source>
</evidence>
<evidence type="ECO:0000256" key="6">
    <source>
        <dbReference type="ARBA" id="ARBA00022763"/>
    </source>
</evidence>
<keyword evidence="11" id="KW-0267">Excision nuclease</keyword>
<evidence type="ECO:0000256" key="4">
    <source>
        <dbReference type="ARBA" id="ARBA00022737"/>
    </source>
</evidence>
<dbReference type="PANTHER" id="PTHR43152">
    <property type="entry name" value="UVRABC SYSTEM PROTEIN A"/>
    <property type="match status" value="1"/>
</dbReference>
<evidence type="ECO:0000256" key="15">
    <source>
        <dbReference type="ARBA" id="ARBA00039316"/>
    </source>
</evidence>
<dbReference type="GO" id="GO:0005524">
    <property type="term" value="F:ATP binding"/>
    <property type="evidence" value="ECO:0007669"/>
    <property type="project" value="UniProtKB-KW"/>
</dbReference>
<evidence type="ECO:0000256" key="11">
    <source>
        <dbReference type="ARBA" id="ARBA00022881"/>
    </source>
</evidence>
<evidence type="ECO:0000256" key="10">
    <source>
        <dbReference type="ARBA" id="ARBA00022840"/>
    </source>
</evidence>
<keyword evidence="10" id="KW-0067">ATP-binding</keyword>
<reference evidence="19 20" key="1">
    <citation type="submission" date="2018-08" db="EMBL/GenBank/DDBJ databases">
        <title>Actinomadura jelena sp. nov., a novel Actinomycete isolated from soil in Chad.</title>
        <authorList>
            <person name="Shi L."/>
        </authorList>
    </citation>
    <scope>NUCLEOTIDE SEQUENCE [LARGE SCALE GENOMIC DNA]</scope>
    <source>
        <strain evidence="19 20">NEAU-G17</strain>
    </source>
</reference>
<keyword evidence="2" id="KW-0963">Cytoplasm</keyword>
<dbReference type="GO" id="GO:0003677">
    <property type="term" value="F:DNA binding"/>
    <property type="evidence" value="ECO:0007669"/>
    <property type="project" value="UniProtKB-KW"/>
</dbReference>
<feature type="domain" description="UvrA DNA-binding" evidence="18">
    <location>
        <begin position="193"/>
        <end position="275"/>
    </location>
</feature>
<dbReference type="EMBL" id="QURH01000517">
    <property type="protein sequence ID" value="RFU39185.1"/>
    <property type="molecule type" value="Genomic_DNA"/>
</dbReference>
<gene>
    <name evidence="19" type="ORF">DZF91_23745</name>
</gene>
<evidence type="ECO:0000259" key="18">
    <source>
        <dbReference type="Pfam" id="PF17755"/>
    </source>
</evidence>
<comment type="similarity">
    <text evidence="14">Belongs to the ABC transporter superfamily. UvrA family.</text>
</comment>
<evidence type="ECO:0000256" key="8">
    <source>
        <dbReference type="ARBA" id="ARBA00022771"/>
    </source>
</evidence>
<evidence type="ECO:0000256" key="17">
    <source>
        <dbReference type="SAM" id="MobiDB-lite"/>
    </source>
</evidence>
<evidence type="ECO:0000313" key="19">
    <source>
        <dbReference type="EMBL" id="RFU39185.1"/>
    </source>
</evidence>
<keyword evidence="9" id="KW-0862">Zinc</keyword>
<name>A0A372JGP0_9ACTN</name>
<dbReference type="AlphaFoldDB" id="A0A372JGP0"/>
<evidence type="ECO:0000256" key="1">
    <source>
        <dbReference type="ARBA" id="ARBA00004496"/>
    </source>
</evidence>
<dbReference type="InterPro" id="IPR027417">
    <property type="entry name" value="P-loop_NTPase"/>
</dbReference>
<keyword evidence="13" id="KW-0234">DNA repair</keyword>
<accession>A0A372JGP0</accession>
<keyword evidence="7" id="KW-0228">DNA excision</keyword>
<dbReference type="Pfam" id="PF17755">
    <property type="entry name" value="UvrA_DNA-bind"/>
    <property type="match status" value="1"/>
</dbReference>
<keyword evidence="4" id="KW-0677">Repeat</keyword>
<evidence type="ECO:0000256" key="2">
    <source>
        <dbReference type="ARBA" id="ARBA00022490"/>
    </source>
</evidence>
<evidence type="ECO:0000256" key="16">
    <source>
        <dbReference type="ARBA" id="ARBA00042156"/>
    </source>
</evidence>
<evidence type="ECO:0000313" key="20">
    <source>
        <dbReference type="Proteomes" id="UP000261811"/>
    </source>
</evidence>
<keyword evidence="6" id="KW-0227">DNA damage</keyword>
<dbReference type="GO" id="GO:0008270">
    <property type="term" value="F:zinc ion binding"/>
    <property type="evidence" value="ECO:0007669"/>
    <property type="project" value="UniProtKB-KW"/>
</dbReference>
<dbReference type="Gene3D" id="1.10.8.280">
    <property type="entry name" value="ABC transporter ATPase domain-like"/>
    <property type="match status" value="1"/>
</dbReference>
<dbReference type="GO" id="GO:0004518">
    <property type="term" value="F:nuclease activity"/>
    <property type="evidence" value="ECO:0007669"/>
    <property type="project" value="UniProtKB-KW"/>
</dbReference>
<protein>
    <recommendedName>
        <fullName evidence="15">UvrABC system protein A</fullName>
    </recommendedName>
    <alternativeName>
        <fullName evidence="16">Excinuclease ABC subunit A</fullName>
    </alternativeName>
</protein>
<dbReference type="GO" id="GO:0005737">
    <property type="term" value="C:cytoplasm"/>
    <property type="evidence" value="ECO:0007669"/>
    <property type="project" value="UniProtKB-SubCell"/>
</dbReference>
<evidence type="ECO:0000256" key="14">
    <source>
        <dbReference type="ARBA" id="ARBA00038000"/>
    </source>
</evidence>
<feature type="compositionally biased region" description="Low complexity" evidence="17">
    <location>
        <begin position="20"/>
        <end position="30"/>
    </location>
</feature>
<dbReference type="Proteomes" id="UP000261811">
    <property type="component" value="Unassembled WGS sequence"/>
</dbReference>
<evidence type="ECO:0000256" key="5">
    <source>
        <dbReference type="ARBA" id="ARBA00022741"/>
    </source>
</evidence>
<organism evidence="19 20">
    <name type="scientific">Actinomadura logoneensis</name>
    <dbReference type="NCBI Taxonomy" id="2293572"/>
    <lineage>
        <taxon>Bacteria</taxon>
        <taxon>Bacillati</taxon>
        <taxon>Actinomycetota</taxon>
        <taxon>Actinomycetes</taxon>
        <taxon>Streptosporangiales</taxon>
        <taxon>Thermomonosporaceae</taxon>
        <taxon>Actinomadura</taxon>
    </lineage>
</organism>
<evidence type="ECO:0000256" key="9">
    <source>
        <dbReference type="ARBA" id="ARBA00022833"/>
    </source>
</evidence>
<evidence type="ECO:0000256" key="13">
    <source>
        <dbReference type="ARBA" id="ARBA00023204"/>
    </source>
</evidence>
<evidence type="ECO:0000256" key="12">
    <source>
        <dbReference type="ARBA" id="ARBA00023125"/>
    </source>
</evidence>
<keyword evidence="3" id="KW-0479">Metal-binding</keyword>
<keyword evidence="8" id="KW-0863">Zinc-finger</keyword>
<dbReference type="GO" id="GO:0006281">
    <property type="term" value="P:DNA repair"/>
    <property type="evidence" value="ECO:0007669"/>
    <property type="project" value="UniProtKB-KW"/>
</dbReference>
<feature type="region of interest" description="Disordered" evidence="17">
    <location>
        <begin position="1"/>
        <end position="38"/>
    </location>
</feature>
<comment type="caution">
    <text evidence="19">The sequence shown here is derived from an EMBL/GenBank/DDBJ whole genome shotgun (WGS) entry which is preliminary data.</text>
</comment>
<dbReference type="Gene3D" id="3.40.50.300">
    <property type="entry name" value="P-loop containing nucleotide triphosphate hydrolases"/>
    <property type="match status" value="1"/>
</dbReference>
<evidence type="ECO:0000256" key="7">
    <source>
        <dbReference type="ARBA" id="ARBA00022769"/>
    </source>
</evidence>
<feature type="non-terminal residue" evidence="19">
    <location>
        <position position="310"/>
    </location>
</feature>
<keyword evidence="12" id="KW-0238">DNA-binding</keyword>
<keyword evidence="20" id="KW-1185">Reference proteome</keyword>
<dbReference type="SUPFAM" id="SSF52540">
    <property type="entry name" value="P-loop containing nucleoside triphosphate hydrolases"/>
    <property type="match status" value="1"/>
</dbReference>
<dbReference type="PANTHER" id="PTHR43152:SF2">
    <property type="entry name" value="DRUG RESISTANCE ABC TRANSPORTER"/>
    <property type="match status" value="1"/>
</dbReference>
<dbReference type="Gene3D" id="1.20.1580.10">
    <property type="entry name" value="ABC transporter ATPase like domain"/>
    <property type="match status" value="1"/>
</dbReference>
<feature type="compositionally biased region" description="Basic residues" evidence="17">
    <location>
        <begin position="1"/>
        <end position="10"/>
    </location>
</feature>
<comment type="subcellular location">
    <subcellularLocation>
        <location evidence="1">Cytoplasm</location>
    </subcellularLocation>
</comment>